<feature type="chain" id="PRO_5032961141" evidence="1">
    <location>
        <begin position="23"/>
        <end position="265"/>
    </location>
</feature>
<organism evidence="2 3">
    <name type="scientific">Silvibacterium bohemicum</name>
    <dbReference type="NCBI Taxonomy" id="1577686"/>
    <lineage>
        <taxon>Bacteria</taxon>
        <taxon>Pseudomonadati</taxon>
        <taxon>Acidobacteriota</taxon>
        <taxon>Terriglobia</taxon>
        <taxon>Terriglobales</taxon>
        <taxon>Acidobacteriaceae</taxon>
        <taxon>Silvibacterium</taxon>
    </lineage>
</organism>
<keyword evidence="3" id="KW-1185">Reference proteome</keyword>
<evidence type="ECO:0000313" key="2">
    <source>
        <dbReference type="EMBL" id="MBB6143365.1"/>
    </source>
</evidence>
<dbReference type="InterPro" id="IPR017801">
    <property type="entry name" value="DUF3738"/>
</dbReference>
<proteinExistence type="predicted"/>
<dbReference type="NCBIfam" id="TIGR03435">
    <property type="entry name" value="Soli_TIGR03435"/>
    <property type="match status" value="1"/>
</dbReference>
<dbReference type="RefSeq" id="WP_050062253.1">
    <property type="nucleotide sequence ID" value="NZ_JACHEK010000002.1"/>
</dbReference>
<comment type="caution">
    <text evidence="2">The sequence shown here is derived from an EMBL/GenBank/DDBJ whole genome shotgun (WGS) entry which is preliminary data.</text>
</comment>
<name>A0A841JSE6_9BACT</name>
<dbReference type="OrthoDB" id="108420at2"/>
<evidence type="ECO:0000313" key="3">
    <source>
        <dbReference type="Proteomes" id="UP000538666"/>
    </source>
</evidence>
<evidence type="ECO:0000256" key="1">
    <source>
        <dbReference type="SAM" id="SignalP"/>
    </source>
</evidence>
<sequence>MTKQWFGTVCLAFVFIQSLTHAQTAASQETADAKIPVYDAVAIKPNDSGSGSSRISSNMDRYSATNVSLKSLLEDAYGVKEDMITGVPKPMESAHFDIAAKVIDPDPAVLKKLDREQRQAMRREILLDRFQLKVHTEVKTLPVYEMSVMKGGAKLKVSSSTGNGSSTHTHNVAHGTELNARNVSMAAFASTLYSQVHRTVVDKTGLAGKYDLDLTWSPDDRSAPDPDAEPSIFTALQDQLGLKLQSAKGPVEILVIDHVEMPSAN</sequence>
<dbReference type="Proteomes" id="UP000538666">
    <property type="component" value="Unassembled WGS sequence"/>
</dbReference>
<dbReference type="AlphaFoldDB" id="A0A841JSE6"/>
<feature type="signal peptide" evidence="1">
    <location>
        <begin position="1"/>
        <end position="22"/>
    </location>
</feature>
<protein>
    <submittedName>
        <fullName evidence="2">Uncharacterized protein (TIGR03435 family)</fullName>
    </submittedName>
</protein>
<dbReference type="Pfam" id="PF12543">
    <property type="entry name" value="DUF3738"/>
    <property type="match status" value="1"/>
</dbReference>
<reference evidence="2 3" key="1">
    <citation type="submission" date="2020-08" db="EMBL/GenBank/DDBJ databases">
        <title>Genomic Encyclopedia of Type Strains, Phase IV (KMG-IV): sequencing the most valuable type-strain genomes for metagenomic binning, comparative biology and taxonomic classification.</title>
        <authorList>
            <person name="Goeker M."/>
        </authorList>
    </citation>
    <scope>NUCLEOTIDE SEQUENCE [LARGE SCALE GENOMIC DNA]</scope>
    <source>
        <strain evidence="2 3">DSM 103733</strain>
    </source>
</reference>
<accession>A0A841JSE6</accession>
<gene>
    <name evidence="2" type="ORF">HNQ77_001309</name>
</gene>
<keyword evidence="1" id="KW-0732">Signal</keyword>
<dbReference type="EMBL" id="JACHEK010000002">
    <property type="protein sequence ID" value="MBB6143365.1"/>
    <property type="molecule type" value="Genomic_DNA"/>
</dbReference>